<reference evidence="3 4" key="1">
    <citation type="journal article" date="2020" name="Microb. Ecol.">
        <title>Ecogenomics of the Marine Benthic Filamentous Cyanobacterium Adonisia.</title>
        <authorList>
            <person name="Walter J.M."/>
            <person name="Coutinho F.H."/>
            <person name="Leomil L."/>
            <person name="Hargreaves P.I."/>
            <person name="Campeao M.E."/>
            <person name="Vieira V.V."/>
            <person name="Silva B.S."/>
            <person name="Fistarol G.O."/>
            <person name="Salomon P.S."/>
            <person name="Sawabe T."/>
            <person name="Mino S."/>
            <person name="Hosokawa M."/>
            <person name="Miyashita H."/>
            <person name="Maruyama F."/>
            <person name="van Verk M.C."/>
            <person name="Dutilh B.E."/>
            <person name="Thompson C.C."/>
            <person name="Thompson F.L."/>
        </authorList>
    </citation>
    <scope>NUCLEOTIDE SEQUENCE [LARGE SCALE GENOMIC DNA]</scope>
    <source>
        <strain evidence="3 4">CCMR0081</strain>
    </source>
</reference>
<dbReference type="Pfam" id="PF01531">
    <property type="entry name" value="Glyco_transf_11"/>
    <property type="match status" value="1"/>
</dbReference>
<proteinExistence type="predicted"/>
<dbReference type="PANTHER" id="PTHR11927">
    <property type="entry name" value="GALACTOSIDE 2-L-FUCOSYLTRANSFERASE"/>
    <property type="match status" value="1"/>
</dbReference>
<evidence type="ECO:0000256" key="2">
    <source>
        <dbReference type="ARBA" id="ARBA00022679"/>
    </source>
</evidence>
<evidence type="ECO:0000313" key="3">
    <source>
        <dbReference type="EMBL" id="NEZ54411.1"/>
    </source>
</evidence>
<evidence type="ECO:0000313" key="4">
    <source>
        <dbReference type="Proteomes" id="UP000481033"/>
    </source>
</evidence>
<dbReference type="Proteomes" id="UP000481033">
    <property type="component" value="Unassembled WGS sequence"/>
</dbReference>
<keyword evidence="4" id="KW-1185">Reference proteome</keyword>
<keyword evidence="1 3" id="KW-0328">Glycosyltransferase</keyword>
<dbReference type="CDD" id="cd11301">
    <property type="entry name" value="Fut1_Fut2_like"/>
    <property type="match status" value="1"/>
</dbReference>
<comment type="caution">
    <text evidence="3">The sequence shown here is derived from an EMBL/GenBank/DDBJ whole genome shotgun (WGS) entry which is preliminary data.</text>
</comment>
<dbReference type="EMBL" id="QXHD01000003">
    <property type="protein sequence ID" value="NEZ54411.1"/>
    <property type="molecule type" value="Genomic_DNA"/>
</dbReference>
<dbReference type="PANTHER" id="PTHR11927:SF9">
    <property type="entry name" value="L-FUCOSYLTRANSFERASE"/>
    <property type="match status" value="1"/>
</dbReference>
<name>A0A6M0RFK7_9CYAN</name>
<dbReference type="Gene3D" id="3.40.50.11350">
    <property type="match status" value="1"/>
</dbReference>
<protein>
    <submittedName>
        <fullName evidence="3">Alpha-1,2-fucosyltransferase</fullName>
    </submittedName>
</protein>
<accession>A0A6M0RFK7</accession>
<dbReference type="GO" id="GO:0016020">
    <property type="term" value="C:membrane"/>
    <property type="evidence" value="ECO:0007669"/>
    <property type="project" value="InterPro"/>
</dbReference>
<dbReference type="GO" id="GO:0005975">
    <property type="term" value="P:carbohydrate metabolic process"/>
    <property type="evidence" value="ECO:0007669"/>
    <property type="project" value="InterPro"/>
</dbReference>
<gene>
    <name evidence="3" type="ORF">DXZ20_01595</name>
</gene>
<sequence>MVRIILSGGIGNQLFQYSAARALSLENNADLIIDKPTAKSIKNWRGYALSYFQVDAKQSELLTSIFRKLMLNKNFYLWINESVFFEKNKFSFYDDFFKLPKNTTLFGYFQNEKYFKGHEHQIRRDLKFSNLKLDNKSIRVCDLINNSNSVSVHVRRGDYVNSSIFDVCTPTYYKKAIDLFRKNLNNPKFYFFSDDIKWCRDVFSDSDYSFCDLEQARKNPLVDLYLMSQCKHNIIANSTFSWWGAWLNSYSSKSVAAPYMWFKKPNDPVNDIICKDWLKIKW</sequence>
<dbReference type="AlphaFoldDB" id="A0A6M0RFK7"/>
<dbReference type="InterPro" id="IPR002516">
    <property type="entry name" value="Glyco_trans_11"/>
</dbReference>
<evidence type="ECO:0000256" key="1">
    <source>
        <dbReference type="ARBA" id="ARBA00022676"/>
    </source>
</evidence>
<dbReference type="RefSeq" id="WP_163695985.1">
    <property type="nucleotide sequence ID" value="NZ_QXHD01000003.1"/>
</dbReference>
<dbReference type="GO" id="GO:0008107">
    <property type="term" value="F:galactoside 2-alpha-L-fucosyltransferase activity"/>
    <property type="evidence" value="ECO:0007669"/>
    <property type="project" value="InterPro"/>
</dbReference>
<keyword evidence="2 3" id="KW-0808">Transferase</keyword>
<organism evidence="3 4">
    <name type="scientific">Adonisia turfae CCMR0081</name>
    <dbReference type="NCBI Taxonomy" id="2292702"/>
    <lineage>
        <taxon>Bacteria</taxon>
        <taxon>Bacillati</taxon>
        <taxon>Cyanobacteriota</taxon>
        <taxon>Adonisia</taxon>
        <taxon>Adonisia turfae</taxon>
    </lineage>
</organism>